<dbReference type="AlphaFoldDB" id="A0A645HNR5"/>
<evidence type="ECO:0000256" key="1">
    <source>
        <dbReference type="ARBA" id="ARBA00022755"/>
    </source>
</evidence>
<name>A0A645HNR5_9ZZZZ</name>
<comment type="caution">
    <text evidence="3">The sequence shown here is derived from an EMBL/GenBank/DDBJ whole genome shotgun (WGS) entry which is preliminary data.</text>
</comment>
<gene>
    <name evidence="3" type="primary">purE_45</name>
    <name evidence="3" type="ORF">SDC9_188234</name>
</gene>
<dbReference type="PANTHER" id="PTHR23046">
    <property type="entry name" value="PHOSPHORIBOSYLAMINOIMIDAZOLE CARBOXYLASE CATALYTIC SUBUNIT"/>
    <property type="match status" value="1"/>
</dbReference>
<keyword evidence="3" id="KW-0413">Isomerase</keyword>
<reference evidence="3" key="1">
    <citation type="submission" date="2019-08" db="EMBL/GenBank/DDBJ databases">
        <authorList>
            <person name="Kucharzyk K."/>
            <person name="Murdoch R.W."/>
            <person name="Higgins S."/>
            <person name="Loffler F."/>
        </authorList>
    </citation>
    <scope>NUCLEOTIDE SEQUENCE</scope>
</reference>
<sequence>MSAALPGVVASLTSAPVIGVPVSGKMNLDALLSVVQMPPGIPVASVGLDRGDNAGLLAAQIIAVGNKDIKKKLAEYREEMAEKVRKDSAEVEKDV</sequence>
<feature type="domain" description="PurE" evidence="2">
    <location>
        <begin position="1"/>
        <end position="84"/>
    </location>
</feature>
<dbReference type="GO" id="GO:0034023">
    <property type="term" value="F:5-(carboxyamino)imidazole ribonucleotide mutase activity"/>
    <property type="evidence" value="ECO:0007669"/>
    <property type="project" value="UniProtKB-EC"/>
</dbReference>
<dbReference type="InterPro" id="IPR000031">
    <property type="entry name" value="PurE_dom"/>
</dbReference>
<dbReference type="SUPFAM" id="SSF52255">
    <property type="entry name" value="N5-CAIR mutase (phosphoribosylaminoimidazole carboxylase, PurE)"/>
    <property type="match status" value="1"/>
</dbReference>
<dbReference type="Gene3D" id="3.40.50.1970">
    <property type="match status" value="1"/>
</dbReference>
<evidence type="ECO:0000259" key="2">
    <source>
        <dbReference type="SMART" id="SM01001"/>
    </source>
</evidence>
<dbReference type="GO" id="GO:0006189">
    <property type="term" value="P:'de novo' IMP biosynthetic process"/>
    <property type="evidence" value="ECO:0007669"/>
    <property type="project" value="InterPro"/>
</dbReference>
<dbReference type="PANTHER" id="PTHR23046:SF2">
    <property type="entry name" value="PHOSPHORIBOSYLAMINOIMIDAZOLE CARBOXYLASE"/>
    <property type="match status" value="1"/>
</dbReference>
<evidence type="ECO:0000313" key="3">
    <source>
        <dbReference type="EMBL" id="MPN40695.1"/>
    </source>
</evidence>
<dbReference type="Pfam" id="PF00731">
    <property type="entry name" value="AIRC"/>
    <property type="match status" value="1"/>
</dbReference>
<dbReference type="EC" id="5.4.99.18" evidence="3"/>
<dbReference type="EMBL" id="VSSQ01097268">
    <property type="protein sequence ID" value="MPN40695.1"/>
    <property type="molecule type" value="Genomic_DNA"/>
</dbReference>
<protein>
    <submittedName>
        <fullName evidence="3">N5-carboxyaminoimidazole ribonucleotide mutase</fullName>
        <ecNumber evidence="3">5.4.99.18</ecNumber>
    </submittedName>
</protein>
<dbReference type="InterPro" id="IPR024694">
    <property type="entry name" value="PurE_prokaryotes"/>
</dbReference>
<organism evidence="3">
    <name type="scientific">bioreactor metagenome</name>
    <dbReference type="NCBI Taxonomy" id="1076179"/>
    <lineage>
        <taxon>unclassified sequences</taxon>
        <taxon>metagenomes</taxon>
        <taxon>ecological metagenomes</taxon>
    </lineage>
</organism>
<proteinExistence type="predicted"/>
<accession>A0A645HNR5</accession>
<dbReference type="SMART" id="SM01001">
    <property type="entry name" value="AIRC"/>
    <property type="match status" value="1"/>
</dbReference>
<keyword evidence="1" id="KW-0658">Purine biosynthesis</keyword>